<dbReference type="SUPFAM" id="SSF52172">
    <property type="entry name" value="CheY-like"/>
    <property type="match status" value="1"/>
</dbReference>
<dbReference type="Pfam" id="PF04397">
    <property type="entry name" value="LytTR"/>
    <property type="match status" value="1"/>
</dbReference>
<dbReference type="InterPro" id="IPR046947">
    <property type="entry name" value="LytR-like"/>
</dbReference>
<accession>A0A2S1SGV7</accession>
<dbReference type="KEGG" id="fpal:HYN49_06890"/>
<proteinExistence type="predicted"/>
<sequence>MVRILIVEDELIISQDMCNMLSNMGYHVIGDAMDYDEAVDLLNKETPDLILLDVNLNGRRDGIDLAIEINNTYKVPFIFTTSYSDAKTLERAKKTNPVNYLVKPFKSEQLFTAIEMALHKLANTSATVSTPQQEDTLLIKDAIFIKDKFKYSKIVIADILWIKSEGNYLEVHTVNRDEVIRASMNNFIERLDHKDFFRTHKSYIVNLNYVTHFETSNVTIIDTKIPISKTYIDGLVRRLNII</sequence>
<feature type="modified residue" description="4-aspartylphosphate" evidence="1">
    <location>
        <position position="53"/>
    </location>
</feature>
<keyword evidence="4" id="KW-0238">DNA-binding</keyword>
<evidence type="ECO:0000259" key="3">
    <source>
        <dbReference type="PROSITE" id="PS50930"/>
    </source>
</evidence>
<dbReference type="InterPro" id="IPR011006">
    <property type="entry name" value="CheY-like_superfamily"/>
</dbReference>
<dbReference type="RefSeq" id="WP_108903430.1">
    <property type="nucleotide sequence ID" value="NZ_CP029187.1"/>
</dbReference>
<dbReference type="Pfam" id="PF00072">
    <property type="entry name" value="Response_reg"/>
    <property type="match status" value="1"/>
</dbReference>
<dbReference type="AlphaFoldDB" id="A0A2S1SGV7"/>
<dbReference type="Gene3D" id="2.40.50.1020">
    <property type="entry name" value="LytTr DNA-binding domain"/>
    <property type="match status" value="1"/>
</dbReference>
<dbReference type="CDD" id="cd17534">
    <property type="entry name" value="REC_DC-like"/>
    <property type="match status" value="1"/>
</dbReference>
<dbReference type="GO" id="GO:0003677">
    <property type="term" value="F:DNA binding"/>
    <property type="evidence" value="ECO:0007669"/>
    <property type="project" value="UniProtKB-KW"/>
</dbReference>
<feature type="domain" description="HTH LytTR-type" evidence="3">
    <location>
        <begin position="143"/>
        <end position="241"/>
    </location>
</feature>
<dbReference type="InterPro" id="IPR001789">
    <property type="entry name" value="Sig_transdc_resp-reg_receiver"/>
</dbReference>
<dbReference type="InterPro" id="IPR007492">
    <property type="entry name" value="LytTR_DNA-bd_dom"/>
</dbReference>
<evidence type="ECO:0000256" key="1">
    <source>
        <dbReference type="PROSITE-ProRule" id="PRU00169"/>
    </source>
</evidence>
<dbReference type="GO" id="GO:0000156">
    <property type="term" value="F:phosphorelay response regulator activity"/>
    <property type="evidence" value="ECO:0007669"/>
    <property type="project" value="InterPro"/>
</dbReference>
<dbReference type="SMART" id="SM00448">
    <property type="entry name" value="REC"/>
    <property type="match status" value="1"/>
</dbReference>
<dbReference type="PANTHER" id="PTHR37299:SF1">
    <property type="entry name" value="STAGE 0 SPORULATION PROTEIN A HOMOLOG"/>
    <property type="match status" value="1"/>
</dbReference>
<protein>
    <submittedName>
        <fullName evidence="4">DNA-binding response regulator</fullName>
    </submittedName>
</protein>
<dbReference type="OrthoDB" id="2962330at2"/>
<keyword evidence="1" id="KW-0597">Phosphoprotein</keyword>
<evidence type="ECO:0000313" key="4">
    <source>
        <dbReference type="EMBL" id="AWI25644.1"/>
    </source>
</evidence>
<feature type="domain" description="Response regulatory" evidence="2">
    <location>
        <begin position="3"/>
        <end position="118"/>
    </location>
</feature>
<dbReference type="Gene3D" id="3.40.50.2300">
    <property type="match status" value="1"/>
</dbReference>
<dbReference type="PANTHER" id="PTHR37299">
    <property type="entry name" value="TRANSCRIPTIONAL REGULATOR-RELATED"/>
    <property type="match status" value="1"/>
</dbReference>
<dbReference type="SMART" id="SM00850">
    <property type="entry name" value="LytTR"/>
    <property type="match status" value="1"/>
</dbReference>
<reference evidence="4 5" key="1">
    <citation type="submission" date="2018-05" db="EMBL/GenBank/DDBJ databases">
        <title>Genome sequencing of Flavobacterium sp. HYN0049.</title>
        <authorList>
            <person name="Yi H."/>
            <person name="Baek C."/>
        </authorList>
    </citation>
    <scope>NUCLEOTIDE SEQUENCE [LARGE SCALE GENOMIC DNA]</scope>
    <source>
        <strain evidence="4 5">HYN0049</strain>
    </source>
</reference>
<dbReference type="PROSITE" id="PS50930">
    <property type="entry name" value="HTH_LYTTR"/>
    <property type="match status" value="1"/>
</dbReference>
<name>A0A2S1SGV7_9FLAO</name>
<evidence type="ECO:0000259" key="2">
    <source>
        <dbReference type="PROSITE" id="PS50110"/>
    </source>
</evidence>
<dbReference type="EMBL" id="CP029187">
    <property type="protein sequence ID" value="AWI25644.1"/>
    <property type="molecule type" value="Genomic_DNA"/>
</dbReference>
<evidence type="ECO:0000313" key="5">
    <source>
        <dbReference type="Proteomes" id="UP000244937"/>
    </source>
</evidence>
<gene>
    <name evidence="4" type="ORF">HYN49_06890</name>
</gene>
<keyword evidence="5" id="KW-1185">Reference proteome</keyword>
<organism evidence="4 5">
    <name type="scientific">Flavobacterium pallidum</name>
    <dbReference type="NCBI Taxonomy" id="2172098"/>
    <lineage>
        <taxon>Bacteria</taxon>
        <taxon>Pseudomonadati</taxon>
        <taxon>Bacteroidota</taxon>
        <taxon>Flavobacteriia</taxon>
        <taxon>Flavobacteriales</taxon>
        <taxon>Flavobacteriaceae</taxon>
        <taxon>Flavobacterium</taxon>
    </lineage>
</organism>
<dbReference type="Proteomes" id="UP000244937">
    <property type="component" value="Chromosome"/>
</dbReference>
<dbReference type="PROSITE" id="PS50110">
    <property type="entry name" value="RESPONSE_REGULATORY"/>
    <property type="match status" value="1"/>
</dbReference>